<dbReference type="InParanoid" id="A0A067LR58"/>
<evidence type="ECO:0000313" key="4">
    <source>
        <dbReference type="Proteomes" id="UP000027195"/>
    </source>
</evidence>
<keyword evidence="1" id="KW-1133">Transmembrane helix</keyword>
<feature type="transmembrane region" description="Helical" evidence="1">
    <location>
        <begin position="124"/>
        <end position="141"/>
    </location>
</feature>
<keyword evidence="1" id="KW-0472">Membrane</keyword>
<feature type="transmembrane region" description="Helical" evidence="1">
    <location>
        <begin position="15"/>
        <end position="34"/>
    </location>
</feature>
<feature type="transmembrane region" description="Helical" evidence="1">
    <location>
        <begin position="188"/>
        <end position="208"/>
    </location>
</feature>
<reference evidence="4" key="1">
    <citation type="journal article" date="2014" name="Proc. Natl. Acad. Sci. U.S.A.">
        <title>Extensive sampling of basidiomycete genomes demonstrates inadequacy of the white-rot/brown-rot paradigm for wood decay fungi.</title>
        <authorList>
            <person name="Riley R."/>
            <person name="Salamov A.A."/>
            <person name="Brown D.W."/>
            <person name="Nagy L.G."/>
            <person name="Floudas D."/>
            <person name="Held B.W."/>
            <person name="Levasseur A."/>
            <person name="Lombard V."/>
            <person name="Morin E."/>
            <person name="Otillar R."/>
            <person name="Lindquist E.A."/>
            <person name="Sun H."/>
            <person name="LaButti K.M."/>
            <person name="Schmutz J."/>
            <person name="Jabbour D."/>
            <person name="Luo H."/>
            <person name="Baker S.E."/>
            <person name="Pisabarro A.G."/>
            <person name="Walton J.D."/>
            <person name="Blanchette R.A."/>
            <person name="Henrissat B."/>
            <person name="Martin F."/>
            <person name="Cullen D."/>
            <person name="Hibbett D.S."/>
            <person name="Grigoriev I.V."/>
        </authorList>
    </citation>
    <scope>NUCLEOTIDE SEQUENCE [LARGE SCALE GENOMIC DNA]</scope>
    <source>
        <strain evidence="4">FD-172 SS1</strain>
    </source>
</reference>
<dbReference type="STRING" id="930990.A0A067LR58"/>
<feature type="transmembrane region" description="Helical" evidence="1">
    <location>
        <begin position="55"/>
        <end position="75"/>
    </location>
</feature>
<dbReference type="InterPro" id="IPR045340">
    <property type="entry name" value="DUF6533"/>
</dbReference>
<name>A0A067LR58_BOTB1</name>
<protein>
    <recommendedName>
        <fullName evidence="2">DUF6533 domain-containing protein</fullName>
    </recommendedName>
</protein>
<keyword evidence="4" id="KW-1185">Reference proteome</keyword>
<feature type="transmembrane region" description="Helical" evidence="1">
    <location>
        <begin position="87"/>
        <end position="112"/>
    </location>
</feature>
<gene>
    <name evidence="3" type="ORF">BOTBODRAFT_193304</name>
</gene>
<organism evidence="3 4">
    <name type="scientific">Botryobasidium botryosum (strain FD-172 SS1)</name>
    <dbReference type="NCBI Taxonomy" id="930990"/>
    <lineage>
        <taxon>Eukaryota</taxon>
        <taxon>Fungi</taxon>
        <taxon>Dikarya</taxon>
        <taxon>Basidiomycota</taxon>
        <taxon>Agaricomycotina</taxon>
        <taxon>Agaricomycetes</taxon>
        <taxon>Cantharellales</taxon>
        <taxon>Botryobasidiaceae</taxon>
        <taxon>Botryobasidium</taxon>
    </lineage>
</organism>
<keyword evidence="1" id="KW-0812">Transmembrane</keyword>
<accession>A0A067LR58</accession>
<proteinExistence type="predicted"/>
<feature type="transmembrane region" description="Helical" evidence="1">
    <location>
        <begin position="147"/>
        <end position="167"/>
    </location>
</feature>
<dbReference type="Proteomes" id="UP000027195">
    <property type="component" value="Unassembled WGS sequence"/>
</dbReference>
<evidence type="ECO:0000256" key="1">
    <source>
        <dbReference type="SAM" id="Phobius"/>
    </source>
</evidence>
<dbReference type="AlphaFoldDB" id="A0A067LR58"/>
<evidence type="ECO:0000313" key="3">
    <source>
        <dbReference type="EMBL" id="KDQ05703.1"/>
    </source>
</evidence>
<dbReference type="OrthoDB" id="3251775at2759"/>
<dbReference type="Pfam" id="PF20151">
    <property type="entry name" value="DUF6533"/>
    <property type="match status" value="1"/>
</dbReference>
<dbReference type="EMBL" id="KL198202">
    <property type="protein sequence ID" value="KDQ05703.1"/>
    <property type="molecule type" value="Genomic_DNA"/>
</dbReference>
<feature type="domain" description="DUF6533" evidence="2">
    <location>
        <begin position="23"/>
        <end position="66"/>
    </location>
</feature>
<dbReference type="HOGENOM" id="CLU_035509_11_3_1"/>
<evidence type="ECO:0000259" key="2">
    <source>
        <dbReference type="Pfam" id="PF20151"/>
    </source>
</evidence>
<feature type="transmembrane region" description="Helical" evidence="1">
    <location>
        <begin position="214"/>
        <end position="234"/>
    </location>
</feature>
<sequence>MSANLNAPLFIDVAYFNYAMPAIVSLSVILFYDHALTIEDEVRLVWLAPWSKPKALFLFVRYSMFLGAITLWVLIATLPSGIEDLVYAIRVYLGVLSSLFMFIIGADALFLLRVYAIWNQNRNVAYLFSVAVLAQAVMQAAKALLFVGWGAQVLFDTILFVLILVKAAHHRILDGGGSPLLYVYYRDGAGYCLALLLVRVLVLVEYAIGDMALYMISIHVFIVAAPVLATRMFLNLREVRECESLAPTGEIAHILDSYGDL</sequence>